<evidence type="ECO:0000313" key="17">
    <source>
        <dbReference type="EMBL" id="ABL66335.1"/>
    </source>
</evidence>
<protein>
    <submittedName>
        <fullName evidence="17">Polysaccharide export protein</fullName>
    </submittedName>
</protein>
<keyword evidence="5" id="KW-0762">Sugar transport</keyword>
<evidence type="ECO:0000259" key="16">
    <source>
        <dbReference type="Pfam" id="PF22461"/>
    </source>
</evidence>
<evidence type="ECO:0000256" key="3">
    <source>
        <dbReference type="ARBA" id="ARBA00022448"/>
    </source>
</evidence>
<dbReference type="GO" id="GO:0006811">
    <property type="term" value="P:monoatomic ion transport"/>
    <property type="evidence" value="ECO:0007669"/>
    <property type="project" value="UniProtKB-KW"/>
</dbReference>
<evidence type="ECO:0000256" key="11">
    <source>
        <dbReference type="ARBA" id="ARBA00023136"/>
    </source>
</evidence>
<keyword evidence="6" id="KW-0812">Transmembrane</keyword>
<feature type="domain" description="SLBB" evidence="16">
    <location>
        <begin position="154"/>
        <end position="228"/>
    </location>
</feature>
<keyword evidence="11" id="KW-0472">Membrane</keyword>
<evidence type="ECO:0000256" key="9">
    <source>
        <dbReference type="ARBA" id="ARBA00023065"/>
    </source>
</evidence>
<accession>A1BIV8</accession>
<dbReference type="Proteomes" id="UP000008701">
    <property type="component" value="Chromosome"/>
</dbReference>
<dbReference type="PANTHER" id="PTHR33619">
    <property type="entry name" value="POLYSACCHARIDE EXPORT PROTEIN GFCE-RELATED"/>
    <property type="match status" value="1"/>
</dbReference>
<gene>
    <name evidence="17" type="ordered locus">Cpha266_2347</name>
</gene>
<evidence type="ECO:0000256" key="14">
    <source>
        <dbReference type="ARBA" id="ARBA00023288"/>
    </source>
</evidence>
<keyword evidence="14" id="KW-0449">Lipoprotein</keyword>
<evidence type="ECO:0000256" key="8">
    <source>
        <dbReference type="ARBA" id="ARBA00023047"/>
    </source>
</evidence>
<evidence type="ECO:0000256" key="10">
    <source>
        <dbReference type="ARBA" id="ARBA00023114"/>
    </source>
</evidence>
<evidence type="ECO:0000256" key="12">
    <source>
        <dbReference type="ARBA" id="ARBA00023139"/>
    </source>
</evidence>
<dbReference type="Pfam" id="PF22461">
    <property type="entry name" value="SLBB_2"/>
    <property type="match status" value="2"/>
</dbReference>
<dbReference type="GO" id="GO:0046930">
    <property type="term" value="C:pore complex"/>
    <property type="evidence" value="ECO:0007669"/>
    <property type="project" value="UniProtKB-KW"/>
</dbReference>
<evidence type="ECO:0000256" key="2">
    <source>
        <dbReference type="ARBA" id="ARBA00009450"/>
    </source>
</evidence>
<proteinExistence type="inferred from homology"/>
<reference evidence="17 18" key="1">
    <citation type="submission" date="2006-12" db="EMBL/GenBank/DDBJ databases">
        <title>Complete sequence of Chlorobium phaeobacteroides DSM 266.</title>
        <authorList>
            <consortium name="US DOE Joint Genome Institute"/>
            <person name="Copeland A."/>
            <person name="Lucas S."/>
            <person name="Lapidus A."/>
            <person name="Barry K."/>
            <person name="Detter J.C."/>
            <person name="Glavina del Rio T."/>
            <person name="Hammon N."/>
            <person name="Israni S."/>
            <person name="Pitluck S."/>
            <person name="Goltsman E."/>
            <person name="Schmutz J."/>
            <person name="Larimer F."/>
            <person name="Land M."/>
            <person name="Hauser L."/>
            <person name="Mikhailova N."/>
            <person name="Li T."/>
            <person name="Overmann J."/>
            <person name="Bryant D.A."/>
            <person name="Richardson P."/>
        </authorList>
    </citation>
    <scope>NUCLEOTIDE SEQUENCE [LARGE SCALE GENOMIC DNA]</scope>
    <source>
        <strain evidence="17 18">DSM 266</strain>
    </source>
</reference>
<name>A1BIV8_CHLPD</name>
<keyword evidence="8" id="KW-0625">Polysaccharide transport</keyword>
<dbReference type="Gene3D" id="3.10.560.10">
    <property type="entry name" value="Outer membrane lipoprotein wza domain like"/>
    <property type="match status" value="2"/>
</dbReference>
<dbReference type="GO" id="GO:0015288">
    <property type="term" value="F:porin activity"/>
    <property type="evidence" value="ECO:0007669"/>
    <property type="project" value="UniProtKB-KW"/>
</dbReference>
<comment type="similarity">
    <text evidence="2">Belongs to the BexD/CtrA/VexA family.</text>
</comment>
<keyword evidence="12" id="KW-0564">Palmitate</keyword>
<dbReference type="EMBL" id="CP000492">
    <property type="protein sequence ID" value="ABL66335.1"/>
    <property type="molecule type" value="Genomic_DNA"/>
</dbReference>
<dbReference type="Pfam" id="PF02563">
    <property type="entry name" value="Poly_export"/>
    <property type="match status" value="1"/>
</dbReference>
<keyword evidence="10" id="KW-0626">Porin</keyword>
<evidence type="ECO:0000313" key="18">
    <source>
        <dbReference type="Proteomes" id="UP000008701"/>
    </source>
</evidence>
<evidence type="ECO:0000256" key="4">
    <source>
        <dbReference type="ARBA" id="ARBA00022452"/>
    </source>
</evidence>
<evidence type="ECO:0000259" key="15">
    <source>
        <dbReference type="Pfam" id="PF02563"/>
    </source>
</evidence>
<comment type="subcellular location">
    <subcellularLocation>
        <location evidence="1">Cell outer membrane</location>
        <topology evidence="1">Multi-pass membrane protein</topology>
    </subcellularLocation>
</comment>
<dbReference type="GO" id="GO:0015159">
    <property type="term" value="F:polysaccharide transmembrane transporter activity"/>
    <property type="evidence" value="ECO:0007669"/>
    <property type="project" value="InterPro"/>
</dbReference>
<dbReference type="KEGG" id="cph:Cpha266_2347"/>
<keyword evidence="4" id="KW-1134">Transmembrane beta strand</keyword>
<dbReference type="RefSeq" id="WP_011746120.1">
    <property type="nucleotide sequence ID" value="NC_008639.1"/>
</dbReference>
<dbReference type="HOGENOM" id="CLU_038343_4_0_10"/>
<dbReference type="InterPro" id="IPR049712">
    <property type="entry name" value="Poly_export"/>
</dbReference>
<sequence length="363" mass="39261">MLPGSGPKTGSVMDADRSERLRNIKVIDLSQQVVTQLAQAQQQLLFSEVFNTVQQPNLLIGAGDILEVSIWEVPPALFSGVFIDQRSGAGATQKITFPEQMVTQDGTINIPFAGHIPVTGKTTRQIESVITGRLNGKANQPQVLVRTVRNNTANVTVVGEVASSTRMPLTSRTERLLDALAAAGGVRQPVSKMTLQLTRGKTVQAMPLDHIIRDPLQNVVLQSDDVVTLMHQPLSFTAFGATGKNEEVNFEAQGISLAQALARVGGIQDNRADAKGVFVFRFGQKAEEGLTAGMPGASSLYKQPVIYSVNLRDPASFFLAQNFMMQNKDILYVSNAPSSDLQKFLNMVVSVVYPIVNISNAVQ</sequence>
<dbReference type="InterPro" id="IPR003715">
    <property type="entry name" value="Poly_export_N"/>
</dbReference>
<evidence type="ECO:0000256" key="6">
    <source>
        <dbReference type="ARBA" id="ARBA00022692"/>
    </source>
</evidence>
<keyword evidence="13" id="KW-0998">Cell outer membrane</keyword>
<dbReference type="AlphaFoldDB" id="A1BIV8"/>
<evidence type="ECO:0000256" key="5">
    <source>
        <dbReference type="ARBA" id="ARBA00022597"/>
    </source>
</evidence>
<organism evidence="17 18">
    <name type="scientific">Chlorobium phaeobacteroides (strain DSM 266 / SMG 266 / 2430)</name>
    <dbReference type="NCBI Taxonomy" id="290317"/>
    <lineage>
        <taxon>Bacteria</taxon>
        <taxon>Pseudomonadati</taxon>
        <taxon>Chlorobiota</taxon>
        <taxon>Chlorobiia</taxon>
        <taxon>Chlorobiales</taxon>
        <taxon>Chlorobiaceae</taxon>
        <taxon>Chlorobium/Pelodictyon group</taxon>
        <taxon>Chlorobium</taxon>
    </lineage>
</organism>
<dbReference type="eggNOG" id="COG1596">
    <property type="taxonomic scope" value="Bacteria"/>
</dbReference>
<keyword evidence="9" id="KW-0406">Ion transport</keyword>
<feature type="domain" description="Polysaccharide export protein N-terminal" evidence="15">
    <location>
        <begin position="54"/>
        <end position="146"/>
    </location>
</feature>
<dbReference type="InterPro" id="IPR054765">
    <property type="entry name" value="SLBB_dom"/>
</dbReference>
<evidence type="ECO:0000256" key="1">
    <source>
        <dbReference type="ARBA" id="ARBA00004571"/>
    </source>
</evidence>
<evidence type="ECO:0000256" key="7">
    <source>
        <dbReference type="ARBA" id="ARBA00022729"/>
    </source>
</evidence>
<evidence type="ECO:0000256" key="13">
    <source>
        <dbReference type="ARBA" id="ARBA00023237"/>
    </source>
</evidence>
<keyword evidence="3" id="KW-0813">Transport</keyword>
<keyword evidence="18" id="KW-1185">Reference proteome</keyword>
<dbReference type="STRING" id="290317.Cpha266_2347"/>
<dbReference type="GO" id="GO:0009279">
    <property type="term" value="C:cell outer membrane"/>
    <property type="evidence" value="ECO:0007669"/>
    <property type="project" value="UniProtKB-SubCell"/>
</dbReference>
<keyword evidence="7" id="KW-0732">Signal</keyword>
<feature type="domain" description="SLBB" evidence="16">
    <location>
        <begin position="240"/>
        <end position="333"/>
    </location>
</feature>
<dbReference type="PANTHER" id="PTHR33619:SF3">
    <property type="entry name" value="POLYSACCHARIDE EXPORT PROTEIN GFCE-RELATED"/>
    <property type="match status" value="1"/>
</dbReference>
<dbReference type="Gene3D" id="3.30.1950.10">
    <property type="entry name" value="wza like domain"/>
    <property type="match status" value="1"/>
</dbReference>